<dbReference type="EMBL" id="CAJFDI010000005">
    <property type="protein sequence ID" value="CAD5230400.1"/>
    <property type="molecule type" value="Genomic_DNA"/>
</dbReference>
<proteinExistence type="predicted"/>
<protein>
    <submittedName>
        <fullName evidence="1">(pine wood nematode) hypothetical protein</fullName>
    </submittedName>
</protein>
<evidence type="ECO:0000313" key="1">
    <source>
        <dbReference type="EMBL" id="CAD5230400.1"/>
    </source>
</evidence>
<sequence length="142" mass="16497">MLRPDRVAEFKGNLILPFYVHPDPPGIVQRPRRVQRMKVERAQKDIFTLDVIVQCSVSFYVHPDPPGMCMKKVGGAGSDRSVPVYFKVHPNPDWSRQTSKEKTDTLKANGEDRWSGVKWRRNGCDLLLFINVEIENWMEIRM</sequence>
<dbReference type="Proteomes" id="UP000659654">
    <property type="component" value="Unassembled WGS sequence"/>
</dbReference>
<keyword evidence="2" id="KW-1185">Reference proteome</keyword>
<accession>A0A7I8XJZ5</accession>
<dbReference type="Proteomes" id="UP000582659">
    <property type="component" value="Unassembled WGS sequence"/>
</dbReference>
<evidence type="ECO:0000313" key="2">
    <source>
        <dbReference type="Proteomes" id="UP000659654"/>
    </source>
</evidence>
<gene>
    <name evidence="1" type="ORF">BXYJ_LOCUS10968</name>
</gene>
<name>A0A7I8XJZ5_BURXY</name>
<dbReference type="AlphaFoldDB" id="A0A7I8XJZ5"/>
<comment type="caution">
    <text evidence="1">The sequence shown here is derived from an EMBL/GenBank/DDBJ whole genome shotgun (WGS) entry which is preliminary data.</text>
</comment>
<organism evidence="1 2">
    <name type="scientific">Bursaphelenchus xylophilus</name>
    <name type="common">Pinewood nematode worm</name>
    <name type="synonym">Aphelenchoides xylophilus</name>
    <dbReference type="NCBI Taxonomy" id="6326"/>
    <lineage>
        <taxon>Eukaryota</taxon>
        <taxon>Metazoa</taxon>
        <taxon>Ecdysozoa</taxon>
        <taxon>Nematoda</taxon>
        <taxon>Chromadorea</taxon>
        <taxon>Rhabditida</taxon>
        <taxon>Tylenchina</taxon>
        <taxon>Tylenchomorpha</taxon>
        <taxon>Aphelenchoidea</taxon>
        <taxon>Aphelenchoididae</taxon>
        <taxon>Bursaphelenchus</taxon>
    </lineage>
</organism>
<reference evidence="1" key="1">
    <citation type="submission" date="2020-09" db="EMBL/GenBank/DDBJ databases">
        <authorList>
            <person name="Kikuchi T."/>
        </authorList>
    </citation>
    <scope>NUCLEOTIDE SEQUENCE</scope>
    <source>
        <strain evidence="1">Ka4C1</strain>
    </source>
</reference>
<dbReference type="EMBL" id="CAJFCV020000005">
    <property type="protein sequence ID" value="CAG9121317.1"/>
    <property type="molecule type" value="Genomic_DNA"/>
</dbReference>